<protein>
    <submittedName>
        <fullName evidence="1">Uncharacterized protein</fullName>
    </submittedName>
</protein>
<name>A0A9Q0XRC1_9SAUR</name>
<keyword evidence="2" id="KW-1185">Reference proteome</keyword>
<reference evidence="1" key="1">
    <citation type="journal article" date="2023" name="DNA Res.">
        <title>Chromosome-level genome assembly of Phrynocephalus forsythii using third-generation DNA sequencing and Hi-C analysis.</title>
        <authorList>
            <person name="Qi Y."/>
            <person name="Zhao W."/>
            <person name="Zhao Y."/>
            <person name="Niu C."/>
            <person name="Cao S."/>
            <person name="Zhang Y."/>
        </authorList>
    </citation>
    <scope>NUCLEOTIDE SEQUENCE</scope>
    <source>
        <tissue evidence="1">Muscle</tissue>
    </source>
</reference>
<dbReference type="AlphaFoldDB" id="A0A9Q0XRC1"/>
<dbReference type="OrthoDB" id="2101615at2759"/>
<feature type="non-terminal residue" evidence="1">
    <location>
        <position position="1"/>
    </location>
</feature>
<organism evidence="1 2">
    <name type="scientific">Phrynocephalus forsythii</name>
    <dbReference type="NCBI Taxonomy" id="171643"/>
    <lineage>
        <taxon>Eukaryota</taxon>
        <taxon>Metazoa</taxon>
        <taxon>Chordata</taxon>
        <taxon>Craniata</taxon>
        <taxon>Vertebrata</taxon>
        <taxon>Euteleostomi</taxon>
        <taxon>Lepidosauria</taxon>
        <taxon>Squamata</taxon>
        <taxon>Bifurcata</taxon>
        <taxon>Unidentata</taxon>
        <taxon>Episquamata</taxon>
        <taxon>Toxicofera</taxon>
        <taxon>Iguania</taxon>
        <taxon>Acrodonta</taxon>
        <taxon>Agamidae</taxon>
        <taxon>Agaminae</taxon>
        <taxon>Phrynocephalus</taxon>
    </lineage>
</organism>
<proteinExistence type="predicted"/>
<comment type="caution">
    <text evidence="1">The sequence shown here is derived from an EMBL/GenBank/DDBJ whole genome shotgun (WGS) entry which is preliminary data.</text>
</comment>
<gene>
    <name evidence="1" type="ORF">JRQ81_017941</name>
</gene>
<sequence>FYRCFCGLLKCGKSNTSSNRCSSKSTRVCRSIRRQDNNFTFVAASAEPPSSDLQDVTVGLQNPEQATNNGPKAKPTVLLVAHYSA</sequence>
<accession>A0A9Q0XRC1</accession>
<evidence type="ECO:0000313" key="1">
    <source>
        <dbReference type="EMBL" id="KAJ7324921.1"/>
    </source>
</evidence>
<evidence type="ECO:0000313" key="2">
    <source>
        <dbReference type="Proteomes" id="UP001142489"/>
    </source>
</evidence>
<dbReference type="Proteomes" id="UP001142489">
    <property type="component" value="Unassembled WGS sequence"/>
</dbReference>
<dbReference type="EMBL" id="JAPFRF010000008">
    <property type="protein sequence ID" value="KAJ7324921.1"/>
    <property type="molecule type" value="Genomic_DNA"/>
</dbReference>